<dbReference type="InterPro" id="IPR041657">
    <property type="entry name" value="HTH_17"/>
</dbReference>
<dbReference type="Pfam" id="PF12728">
    <property type="entry name" value="HTH_17"/>
    <property type="match status" value="1"/>
</dbReference>
<keyword evidence="3" id="KW-1185">Reference proteome</keyword>
<gene>
    <name evidence="2" type="ORF">HPT29_010735</name>
</gene>
<evidence type="ECO:0000259" key="1">
    <source>
        <dbReference type="Pfam" id="PF12728"/>
    </source>
</evidence>
<reference evidence="2" key="1">
    <citation type="submission" date="2022-08" db="EMBL/GenBank/DDBJ databases">
        <title>Microvirga terrae sp. nov., isolated from soil.</title>
        <authorList>
            <person name="Kim K.H."/>
            <person name="Seo Y.L."/>
            <person name="Kim J.M."/>
            <person name="Lee J.K."/>
            <person name="Han D.M."/>
            <person name="Jeon C.O."/>
        </authorList>
    </citation>
    <scope>NUCLEOTIDE SEQUENCE</scope>
    <source>
        <strain evidence="2">R24</strain>
    </source>
</reference>
<feature type="domain" description="Helix-turn-helix" evidence="1">
    <location>
        <begin position="22"/>
        <end position="68"/>
    </location>
</feature>
<organism evidence="2 3">
    <name type="scientific">Microvirga terrae</name>
    <dbReference type="NCBI Taxonomy" id="2740529"/>
    <lineage>
        <taxon>Bacteria</taxon>
        <taxon>Pseudomonadati</taxon>
        <taxon>Pseudomonadota</taxon>
        <taxon>Alphaproteobacteria</taxon>
        <taxon>Hyphomicrobiales</taxon>
        <taxon>Methylobacteriaceae</taxon>
        <taxon>Microvirga</taxon>
    </lineage>
</organism>
<dbReference type="SUPFAM" id="SSF46955">
    <property type="entry name" value="Putative DNA-binding domain"/>
    <property type="match status" value="1"/>
</dbReference>
<protein>
    <submittedName>
        <fullName evidence="2">Helix-turn-helix domain-containing protein</fullName>
    </submittedName>
</protein>
<dbReference type="EMBL" id="CP102845">
    <property type="protein sequence ID" value="UVF21552.1"/>
    <property type="molecule type" value="Genomic_DNA"/>
</dbReference>
<evidence type="ECO:0000313" key="2">
    <source>
        <dbReference type="EMBL" id="UVF21552.1"/>
    </source>
</evidence>
<dbReference type="InterPro" id="IPR009061">
    <property type="entry name" value="DNA-bd_dom_put_sf"/>
</dbReference>
<dbReference type="RefSeq" id="WP_173948588.1">
    <property type="nucleotide sequence ID" value="NZ_CP102845.1"/>
</dbReference>
<dbReference type="Proteomes" id="UP001017257">
    <property type="component" value="Chromosome"/>
</dbReference>
<evidence type="ECO:0000313" key="3">
    <source>
        <dbReference type="Proteomes" id="UP001017257"/>
    </source>
</evidence>
<name>A0ABY5RZE7_9HYPH</name>
<proteinExistence type="predicted"/>
<sequence length="85" mass="9112">MSALVTNAGSEHLPHQVGSGNYLTQNEVAALLRLSPRTLERHRLAGTGPAYVKLGRRVVYTREAVEAWTAVNTFSSTSEAGGHHG</sequence>
<accession>A0ABY5RZE7</accession>